<feature type="domain" description="UvrD-like helicase ATP-binding" evidence="17">
    <location>
        <begin position="9"/>
        <end position="483"/>
    </location>
</feature>
<evidence type="ECO:0000313" key="19">
    <source>
        <dbReference type="EMBL" id="MCX2523017.1"/>
    </source>
</evidence>
<dbReference type="Proteomes" id="UP001165678">
    <property type="component" value="Unassembled WGS sequence"/>
</dbReference>
<comment type="function">
    <text evidence="15">A helicase/nuclease that prepares dsDNA breaks (DSB) for recombinational DNA repair. Binds to DSBs and unwinds DNA via a highly rapid and processive ATP-dependent bidirectional helicase activity. Unwinds dsDNA until it encounters a Chi (crossover hotspot instigator) sequence from the 3' direction. Cuts ssDNA a few nucleotides 3' to the Chi site. The properties and activities of the enzyme are changed at Chi. The Chi-altered holoenzyme produces a long 3'-ssDNA overhang and facilitates RecA-binding to the ssDNA for homologous DNA recombination and repair. Holoenzyme degrades any linearized DNA that is unable to undergo homologous recombination. In the holoenzyme this subunit contributes ATPase, 3'-5' helicase, exonuclease activity and loads RecA onto ssDNA.</text>
</comment>
<dbReference type="CDD" id="cd22352">
    <property type="entry name" value="RecB_C-like"/>
    <property type="match status" value="1"/>
</dbReference>
<dbReference type="PROSITE" id="PS51198">
    <property type="entry name" value="UVRD_HELICASE_ATP_BIND"/>
    <property type="match status" value="1"/>
</dbReference>
<dbReference type="RefSeq" id="WP_265895422.1">
    <property type="nucleotide sequence ID" value="NZ_JAPIVE010000001.1"/>
</dbReference>
<evidence type="ECO:0000256" key="2">
    <source>
        <dbReference type="ARBA" id="ARBA00022723"/>
    </source>
</evidence>
<dbReference type="GO" id="GO:0000724">
    <property type="term" value="P:double-strand break repair via homologous recombination"/>
    <property type="evidence" value="ECO:0007669"/>
    <property type="project" value="UniProtKB-UniRule"/>
</dbReference>
<dbReference type="InterPro" id="IPR014017">
    <property type="entry name" value="DNA_helicase_UvrD-like_C"/>
</dbReference>
<name>A0AA41ZDV1_9GAMM</name>
<evidence type="ECO:0000256" key="11">
    <source>
        <dbReference type="ARBA" id="ARBA00023204"/>
    </source>
</evidence>
<evidence type="ECO:0000256" key="4">
    <source>
        <dbReference type="ARBA" id="ARBA00022763"/>
    </source>
</evidence>
<keyword evidence="10 15" id="KW-0238">DNA-binding</keyword>
<comment type="miscellaneous">
    <text evidence="15">In the RecBCD complex, RecB has a slow 3'-5' helicase, an exonuclease activity and loads RecA onto ssDNA, RecD has a fast 5'-3' helicase activity, while RecC stimulates the ATPase and processivity of the RecB helicase and contributes to recognition of the Chi site.</text>
</comment>
<comment type="similarity">
    <text evidence="15">Belongs to the helicase family. UvrD subfamily.</text>
</comment>
<evidence type="ECO:0000256" key="7">
    <source>
        <dbReference type="ARBA" id="ARBA00022839"/>
    </source>
</evidence>
<keyword evidence="6 15" id="KW-0347">Helicase</keyword>
<keyword evidence="4 15" id="KW-0227">DNA damage</keyword>
<dbReference type="EC" id="5.6.2.4" evidence="15"/>
<keyword evidence="3 15" id="KW-0547">Nucleotide-binding</keyword>
<comment type="catalytic activity">
    <reaction evidence="15">
        <text>Exonucleolytic cleavage (in the presence of ATP) in either 5'- to 3'- or 3'- to 5'-direction to yield 5'-phosphooligonucleotides.</text>
        <dbReference type="EC" id="3.1.11.5"/>
    </reaction>
</comment>
<evidence type="ECO:0000256" key="10">
    <source>
        <dbReference type="ARBA" id="ARBA00023125"/>
    </source>
</evidence>
<dbReference type="PROSITE" id="PS51217">
    <property type="entry name" value="UVRD_HELICASE_CTER"/>
    <property type="match status" value="1"/>
</dbReference>
<keyword evidence="5 15" id="KW-0378">Hydrolase</keyword>
<evidence type="ECO:0000259" key="17">
    <source>
        <dbReference type="PROSITE" id="PS51198"/>
    </source>
</evidence>
<dbReference type="Pfam" id="PF00580">
    <property type="entry name" value="UvrD-helicase"/>
    <property type="match status" value="1"/>
</dbReference>
<proteinExistence type="inferred from homology"/>
<keyword evidence="1 15" id="KW-0540">Nuclease</keyword>
<dbReference type="Gene3D" id="3.40.50.300">
    <property type="entry name" value="P-loop containing nucleotide triphosphate hydrolases"/>
    <property type="match status" value="2"/>
</dbReference>
<evidence type="ECO:0000256" key="13">
    <source>
        <dbReference type="ARBA" id="ARBA00034617"/>
    </source>
</evidence>
<keyword evidence="20" id="KW-1185">Reference proteome</keyword>
<evidence type="ECO:0000256" key="12">
    <source>
        <dbReference type="ARBA" id="ARBA00023235"/>
    </source>
</evidence>
<keyword evidence="7 15" id="KW-0269">Exonuclease</keyword>
<feature type="binding site" evidence="16">
    <location>
        <begin position="30"/>
        <end position="37"/>
    </location>
    <ligand>
        <name>ATP</name>
        <dbReference type="ChEBI" id="CHEBI:30616"/>
    </ligand>
</feature>
<feature type="domain" description="UvrD-like helicase C-terminal" evidence="18">
    <location>
        <begin position="507"/>
        <end position="783"/>
    </location>
</feature>
<keyword evidence="11 15" id="KW-0234">DNA repair</keyword>
<dbReference type="EMBL" id="JAPIVE010000001">
    <property type="protein sequence ID" value="MCX2523017.1"/>
    <property type="molecule type" value="Genomic_DNA"/>
</dbReference>
<feature type="binding site" evidence="15">
    <location>
        <position position="1005"/>
    </location>
    <ligand>
        <name>Mg(2+)</name>
        <dbReference type="ChEBI" id="CHEBI:18420"/>
    </ligand>
</feature>
<dbReference type="InterPro" id="IPR011604">
    <property type="entry name" value="PDDEXK-like_dom_sf"/>
</dbReference>
<dbReference type="Pfam" id="PF13361">
    <property type="entry name" value="UvrD_C"/>
    <property type="match status" value="1"/>
</dbReference>
<evidence type="ECO:0000256" key="14">
    <source>
        <dbReference type="ARBA" id="ARBA00048988"/>
    </source>
</evidence>
<evidence type="ECO:0000256" key="16">
    <source>
        <dbReference type="PROSITE-ProRule" id="PRU00560"/>
    </source>
</evidence>
<evidence type="ECO:0000256" key="3">
    <source>
        <dbReference type="ARBA" id="ARBA00022741"/>
    </source>
</evidence>
<dbReference type="InterPro" id="IPR000212">
    <property type="entry name" value="DNA_helicase_UvrD/REP"/>
</dbReference>
<dbReference type="GO" id="GO:0003677">
    <property type="term" value="F:DNA binding"/>
    <property type="evidence" value="ECO:0007669"/>
    <property type="project" value="UniProtKB-UniRule"/>
</dbReference>
<accession>A0AA41ZDV1</accession>
<comment type="cofactor">
    <cofactor evidence="15">
        <name>Mg(2+)</name>
        <dbReference type="ChEBI" id="CHEBI:18420"/>
    </cofactor>
    <text evidence="15">Binds 1 Mg(2+) ion per subunit.</text>
</comment>
<dbReference type="Pfam" id="PF12705">
    <property type="entry name" value="PDDEXK_1"/>
    <property type="match status" value="1"/>
</dbReference>
<comment type="domain">
    <text evidence="15">The C-terminal domain has nuclease activity and interacts with RecD. It interacts with RecA, facilitating its loading onto ssDNA.</text>
</comment>
<comment type="caution">
    <text evidence="19">The sequence shown here is derived from an EMBL/GenBank/DDBJ whole genome shotgun (WGS) entry which is preliminary data.</text>
</comment>
<organism evidence="19 20">
    <name type="scientific">Larsenimonas rhizosphaerae</name>
    <dbReference type="NCBI Taxonomy" id="2944682"/>
    <lineage>
        <taxon>Bacteria</taxon>
        <taxon>Pseudomonadati</taxon>
        <taxon>Pseudomonadota</taxon>
        <taxon>Gammaproteobacteria</taxon>
        <taxon>Oceanospirillales</taxon>
        <taxon>Halomonadaceae</taxon>
        <taxon>Larsenimonas</taxon>
    </lineage>
</organism>
<sequence length="1243" mass="139114">MITDSTSSAPSVTNLDIAAFPLFGRRLIEASAGTGKTFTLAALYVRLVLGHGGDNAFARSLMPPEILVVTFTEAATQELRDRIRRRLTEARDALLSSDPITDKVLALLLEPYTPEECRHAAARLDQAARMMDDAAIFTIHGFCQRMLKRHAFDSGSLFASTLVQDIAPLYQQVVDDYWRQQFYGLTVEAQAVIGRLWSGPDALGQAVRPLVMDGRPMPLYWDNVLIESPESVEQALSAVLAFDAALAAQKTALQQLWSREQVAITHCLSEAVEQKRLNARSFSLEDLQEKWSLLEQWLSSPSLTFPSALRDSKKQPFCGRTRIRDAVKKGHDAPEHAFFAQLEDWVDLGDHPEDPTPGLMAHARDHICQALLREKRRQAQWTFDDLLNELDDALAGPAGSRLAGRIRDELPVALIDEFQDTDPVQYRIFSTIYPVTRLDQALLLIGDPKQAIYSFRGADIETYLAARRSADSHHTLERNFRSTSAMVDAVNRLFKARVNPFSSEEIPFQAVTANGLDTRLEAQGVTLPAMGFWWPETSHSVSVSDYTRLMSQALVNDIRCLLDSGRAGLAGFRRDEHTPLTPIRPADIAILVRTGREADLVRQALDAQGIKSVYLSQKRSVFESATAFQVLQVLEAASNPRDDRRLRAALATRLLSDDLSVVASLSEDEMAWETMIERFDGYHRRWQRDGVLPMLRTVMQDFDIGGRCLSWPDGERQLTDLLHLGELAQMASQFLEGEQALMRWLHRSLSGHVEQGMSSDALVQRLESDEALVRVITLHKAKGLQYPVVYLPFIANYREIKDTAGPVVLSDPELGRFQAWHLSPEQRTSADRQRLEEDMRLLYVGLTRAQYACRLGLAPVFKGRKGRQHPEDATSLDRSAIGWLLEERGDITRGTAVLSALRGLDAPDISACLALPEPIQSAPVASGPATETGAARLFTGRVDRRYAVSSYSQLMRRTQAASTDDEAPMQGVDVEVVDERTPLPLPPGDTLLDFPRGPGPGTFLHALLDQVDWPRLGEEEHDSSLRVWLEHRLLQGGMEARWGPVLIDAARRLASRRLAAPEVTLAGLDRWKVEVEFWVPVHGVNVASLDQAIRQMDPIATRRPALGAWQLSGMVKGFIDLLAEKDDCWYIIDWKSNHLGDRLEDYRAEAMEAAVAEHRYDVQYWLYALAVHRLLRSRVPDYDPARHFGGVRYLFLRGFAGEVADEALGIWARTPTAEQLNRLDALFEQPISDIDRSEVAHGA</sequence>
<feature type="binding site" evidence="15">
    <location>
        <position position="1120"/>
    </location>
    <ligand>
        <name>Mg(2+)</name>
        <dbReference type="ChEBI" id="CHEBI:18420"/>
    </ligand>
</feature>
<dbReference type="AlphaFoldDB" id="A0AA41ZDV1"/>
<dbReference type="GO" id="GO:0000287">
    <property type="term" value="F:magnesium ion binding"/>
    <property type="evidence" value="ECO:0007669"/>
    <property type="project" value="UniProtKB-UniRule"/>
</dbReference>
<gene>
    <name evidence="15 19" type="primary">recB</name>
    <name evidence="19" type="ORF">OQ287_02055</name>
</gene>
<evidence type="ECO:0000313" key="20">
    <source>
        <dbReference type="Proteomes" id="UP001165678"/>
    </source>
</evidence>
<dbReference type="InterPro" id="IPR014016">
    <property type="entry name" value="UvrD-like_ATP-bd"/>
</dbReference>
<reference evidence="19" key="1">
    <citation type="submission" date="2022-11" db="EMBL/GenBank/DDBJ databases">
        <title>Larsenimonas rhizosphaerae sp. nov., isolated from a tidal mudflat.</title>
        <authorList>
            <person name="Lee S.D."/>
            <person name="Kim I.S."/>
        </authorList>
    </citation>
    <scope>NUCLEOTIDE SEQUENCE</scope>
    <source>
        <strain evidence="19">GH2-1</strain>
    </source>
</reference>
<comment type="subunit">
    <text evidence="15">Heterotrimer of RecB, RecC and RecD. All subunits contribute to DNA-binding. Interacts with RecA.</text>
</comment>
<dbReference type="Gene3D" id="3.90.320.10">
    <property type="match status" value="1"/>
</dbReference>
<keyword evidence="2 15" id="KW-0479">Metal-binding</keyword>
<dbReference type="EC" id="3.1.11.5" evidence="15"/>
<evidence type="ECO:0000256" key="15">
    <source>
        <dbReference type="HAMAP-Rule" id="MF_01485"/>
    </source>
</evidence>
<keyword evidence="9 15" id="KW-0460">Magnesium</keyword>
<dbReference type="InterPro" id="IPR004586">
    <property type="entry name" value="RecB"/>
</dbReference>
<evidence type="ECO:0000256" key="1">
    <source>
        <dbReference type="ARBA" id="ARBA00022722"/>
    </source>
</evidence>
<dbReference type="SUPFAM" id="SSF52540">
    <property type="entry name" value="P-loop containing nucleoside triphosphate hydrolases"/>
    <property type="match status" value="1"/>
</dbReference>
<dbReference type="Gene3D" id="1.10.486.10">
    <property type="entry name" value="PCRA, domain 4"/>
    <property type="match status" value="1"/>
</dbReference>
<dbReference type="GO" id="GO:0008854">
    <property type="term" value="F:exodeoxyribonuclease V activity"/>
    <property type="evidence" value="ECO:0007669"/>
    <property type="project" value="UniProtKB-EC"/>
</dbReference>
<keyword evidence="12 15" id="KW-0413">Isomerase</keyword>
<feature type="region of interest" description="Nuclease activity, interacts with RecD and RecA" evidence="15">
    <location>
        <begin position="945"/>
        <end position="1243"/>
    </location>
</feature>
<feature type="binding site" evidence="15">
    <location>
        <position position="1133"/>
    </location>
    <ligand>
        <name>Mg(2+)</name>
        <dbReference type="ChEBI" id="CHEBI:18420"/>
    </ligand>
</feature>
<dbReference type="PANTHER" id="PTHR11070:SF23">
    <property type="entry name" value="RECBCD ENZYME SUBUNIT RECB"/>
    <property type="match status" value="1"/>
</dbReference>
<evidence type="ECO:0000259" key="18">
    <source>
        <dbReference type="PROSITE" id="PS51217"/>
    </source>
</evidence>
<dbReference type="Gene3D" id="1.10.3170.10">
    <property type="entry name" value="Recbcd, chain B, domain 2"/>
    <property type="match status" value="1"/>
</dbReference>
<dbReference type="HAMAP" id="MF_01485">
    <property type="entry name" value="RecB"/>
    <property type="match status" value="1"/>
</dbReference>
<dbReference type="GO" id="GO:0009338">
    <property type="term" value="C:exodeoxyribonuclease V complex"/>
    <property type="evidence" value="ECO:0007669"/>
    <property type="project" value="TreeGrafter"/>
</dbReference>
<comment type="catalytic activity">
    <reaction evidence="13 15">
        <text>Couples ATP hydrolysis with the unwinding of duplex DNA by translocating in the 3'-5' direction.</text>
        <dbReference type="EC" id="5.6.2.4"/>
    </reaction>
</comment>
<dbReference type="GO" id="GO:0005829">
    <property type="term" value="C:cytosol"/>
    <property type="evidence" value="ECO:0007669"/>
    <property type="project" value="TreeGrafter"/>
</dbReference>
<evidence type="ECO:0000256" key="5">
    <source>
        <dbReference type="ARBA" id="ARBA00022801"/>
    </source>
</evidence>
<protein>
    <recommendedName>
        <fullName evidence="15">RecBCD enzyme subunit RecB</fullName>
        <ecNumber evidence="15">3.1.11.5</ecNumber>
        <ecNumber evidence="15">5.6.2.4</ecNumber>
    </recommendedName>
    <alternativeName>
        <fullName evidence="15">DNA 3'-5' helicase subunit RecB</fullName>
    </alternativeName>
    <alternativeName>
        <fullName evidence="15">Exonuclease V subunit RecB</fullName>
        <shortName evidence="15">ExoV subunit RecB</shortName>
    </alternativeName>
    <alternativeName>
        <fullName evidence="15">Helicase/nuclease RecBCD subunit RecB</fullName>
    </alternativeName>
</protein>
<dbReference type="SUPFAM" id="SSF52980">
    <property type="entry name" value="Restriction endonuclease-like"/>
    <property type="match status" value="1"/>
</dbReference>
<evidence type="ECO:0000256" key="8">
    <source>
        <dbReference type="ARBA" id="ARBA00022840"/>
    </source>
</evidence>
<feature type="active site" description="For nuclease activity" evidence="15">
    <location>
        <position position="1133"/>
    </location>
</feature>
<dbReference type="GO" id="GO:0043138">
    <property type="term" value="F:3'-5' DNA helicase activity"/>
    <property type="evidence" value="ECO:0007669"/>
    <property type="project" value="UniProtKB-UniRule"/>
</dbReference>
<keyword evidence="8 15" id="KW-0067">ATP-binding</keyword>
<evidence type="ECO:0000256" key="9">
    <source>
        <dbReference type="ARBA" id="ARBA00022842"/>
    </source>
</evidence>
<dbReference type="GO" id="GO:0005524">
    <property type="term" value="F:ATP binding"/>
    <property type="evidence" value="ECO:0007669"/>
    <property type="project" value="UniProtKB-UniRule"/>
</dbReference>
<evidence type="ECO:0000256" key="6">
    <source>
        <dbReference type="ARBA" id="ARBA00022806"/>
    </source>
</evidence>
<dbReference type="InterPro" id="IPR038726">
    <property type="entry name" value="PDDEXK_AddAB-type"/>
</dbReference>
<feature type="region of interest" description="DNA-binding and helicase activity, interacts with RecC" evidence="15">
    <location>
        <begin position="1"/>
        <end position="916"/>
    </location>
</feature>
<comment type="catalytic activity">
    <reaction evidence="14 15">
        <text>ATP + H2O = ADP + phosphate + H(+)</text>
        <dbReference type="Rhea" id="RHEA:13065"/>
        <dbReference type="ChEBI" id="CHEBI:15377"/>
        <dbReference type="ChEBI" id="CHEBI:15378"/>
        <dbReference type="ChEBI" id="CHEBI:30616"/>
        <dbReference type="ChEBI" id="CHEBI:43474"/>
        <dbReference type="ChEBI" id="CHEBI:456216"/>
        <dbReference type="EC" id="5.6.2.4"/>
    </reaction>
</comment>
<dbReference type="PANTHER" id="PTHR11070">
    <property type="entry name" value="UVRD / RECB / PCRA DNA HELICASE FAMILY MEMBER"/>
    <property type="match status" value="1"/>
</dbReference>
<comment type="domain">
    <text evidence="15">The N-terminal DNA-binding domain is a ssDNA-dependent ATPase and has ATP-dependent 3'-5' helicase function. This domain interacts with RecC.</text>
</comment>
<dbReference type="InterPro" id="IPR011335">
    <property type="entry name" value="Restrct_endonuc-II-like"/>
</dbReference>
<dbReference type="NCBIfam" id="TIGR00609">
    <property type="entry name" value="recB"/>
    <property type="match status" value="1"/>
</dbReference>
<dbReference type="InterPro" id="IPR027417">
    <property type="entry name" value="P-loop_NTPase"/>
</dbReference>